<feature type="domain" description="HNH nuclease" evidence="1">
    <location>
        <begin position="141"/>
        <end position="193"/>
    </location>
</feature>
<evidence type="ECO:0000313" key="2">
    <source>
        <dbReference type="EMBL" id="EPR72832.1"/>
    </source>
</evidence>
<sequence>MIIKELIFKSWLTKNHTQISAPDKYVKVITTLSNHLKKNDISQTDLFLIDSPSESRKLKELYFENSKLLQKNIKGNNMYSRAFDLYIEFLNDTYKSESITDDIINIYNQSQDSETEKQNLILSRIGQGKYRKRLIEYWRCCSVTKYPEVPLLIASHIKPWRKSNNFEKLDVFNGLLLIPNIDKVFDNGLITFKSDGTIITSTLFNNPLDLGINSDMKIELNEEHKPYLEYHRDCVFRK</sequence>
<evidence type="ECO:0000259" key="1">
    <source>
        <dbReference type="Pfam" id="PF13391"/>
    </source>
</evidence>
<keyword evidence="2" id="KW-0255">Endonuclease</keyword>
<evidence type="ECO:0000313" key="3">
    <source>
        <dbReference type="Proteomes" id="UP000014962"/>
    </source>
</evidence>
<keyword evidence="2" id="KW-0540">Nuclease</keyword>
<dbReference type="REBASE" id="70135">
    <property type="entry name" value="WpsRS3ORF2160P"/>
</dbReference>
<reference evidence="2 3" key="1">
    <citation type="journal article" date="2013" name="Genome Announc.">
        <title>Draft Genome Sequence of Winogradskyella psychrotolerans RS-3T, Isolated from the Marine Transect of Kongsfjorden, Ny-Alesund, Svalbard, Arctic Ocean.</title>
        <authorList>
            <person name="Kumar Pinnaka A."/>
            <person name="Ara S."/>
            <person name="Singh A."/>
            <person name="Shivaji S."/>
        </authorList>
    </citation>
    <scope>NUCLEOTIDE SEQUENCE [LARGE SCALE GENOMIC DNA]</scope>
    <source>
        <strain evidence="2 3">RS-3</strain>
    </source>
</reference>
<keyword evidence="3" id="KW-1185">Reference proteome</keyword>
<dbReference type="EMBL" id="ATMR01000098">
    <property type="protein sequence ID" value="EPR72832.1"/>
    <property type="molecule type" value="Genomic_DNA"/>
</dbReference>
<name>S7VU01_9FLAO</name>
<dbReference type="AlphaFoldDB" id="S7VU01"/>
<keyword evidence="2" id="KW-0378">Hydrolase</keyword>
<dbReference type="Proteomes" id="UP000014962">
    <property type="component" value="Unassembled WGS sequence"/>
</dbReference>
<protein>
    <submittedName>
        <fullName evidence="2">Putative type II restriction endonuclease</fullName>
    </submittedName>
</protein>
<organism evidence="2 3">
    <name type="scientific">Winogradskyella psychrotolerans RS-3</name>
    <dbReference type="NCBI Taxonomy" id="641526"/>
    <lineage>
        <taxon>Bacteria</taxon>
        <taxon>Pseudomonadati</taxon>
        <taxon>Bacteroidota</taxon>
        <taxon>Flavobacteriia</taxon>
        <taxon>Flavobacteriales</taxon>
        <taxon>Flavobacteriaceae</taxon>
        <taxon>Winogradskyella</taxon>
    </lineage>
</organism>
<accession>S7VU01</accession>
<dbReference type="GO" id="GO:0004519">
    <property type="term" value="F:endonuclease activity"/>
    <property type="evidence" value="ECO:0007669"/>
    <property type="project" value="UniProtKB-KW"/>
</dbReference>
<proteinExistence type="predicted"/>
<gene>
    <name evidence="2" type="ORF">ADIWIN_2155</name>
</gene>
<dbReference type="OrthoDB" id="67788at2"/>
<dbReference type="Pfam" id="PF13391">
    <property type="entry name" value="HNH_2"/>
    <property type="match status" value="1"/>
</dbReference>
<dbReference type="STRING" id="641526.ADIWIN_2155"/>
<dbReference type="RefSeq" id="WP_020894696.1">
    <property type="nucleotide sequence ID" value="NZ_ATMR01000098.1"/>
</dbReference>
<dbReference type="eggNOG" id="COG3440">
    <property type="taxonomic scope" value="Bacteria"/>
</dbReference>
<dbReference type="InterPro" id="IPR003615">
    <property type="entry name" value="HNH_nuc"/>
</dbReference>
<comment type="caution">
    <text evidence="2">The sequence shown here is derived from an EMBL/GenBank/DDBJ whole genome shotgun (WGS) entry which is preliminary data.</text>
</comment>